<evidence type="ECO:0000313" key="1">
    <source>
        <dbReference type="EMBL" id="RIA35386.1"/>
    </source>
</evidence>
<evidence type="ECO:0008006" key="3">
    <source>
        <dbReference type="Google" id="ProtNLM"/>
    </source>
</evidence>
<dbReference type="InterPro" id="IPR011990">
    <property type="entry name" value="TPR-like_helical_dom_sf"/>
</dbReference>
<dbReference type="AlphaFoldDB" id="A0A397ND69"/>
<keyword evidence="2" id="KW-1185">Reference proteome</keyword>
<name>A0A397ND69_9SPHN</name>
<dbReference type="EMBL" id="QXDC01000007">
    <property type="protein sequence ID" value="RIA35386.1"/>
    <property type="molecule type" value="Genomic_DNA"/>
</dbReference>
<proteinExistence type="predicted"/>
<sequence length="404" mass="42134">MATKGRGVVRAFAVTAGAAALAVLSWASASDRATAQSTHPEKSYFGGTAAARTAFAKLAANDPQTALALARRAVRTAPVDPSSTSALGSALLTLGRTDDAYAAFTVAGSLGWRDVPTQLYWLAQAEAAGDVDVLAQRLDALLRLNIRNELIQNALHVLARSTLGQNALAMLLTRNPPWGSRFTTGTGALEGADLAGRMAAIDLAVSKGARIDCNDVGIAARHLISKDHPNAARDLWRHACDRSGNGLIFNGGFDTNPGIASRSPFTWQLRSEAGLDVAIRPGPKPLHGDALKIASSMTVRTIAAHQIMALLPGSYRLSWMTALDDGRPDTSIKVLVYCADAGSKSAAEPELGTMGGNRAATEFTVPSEGCPIQTVGIQKAATGLQGAETGWIDNIQIVAISSTS</sequence>
<protein>
    <recommendedName>
        <fullName evidence="3">Tetratricopeptide repeat protein</fullName>
    </recommendedName>
</protein>
<accession>A0A397ND69</accession>
<organism evidence="1 2">
    <name type="scientific">Hephaestia caeni</name>
    <dbReference type="NCBI Taxonomy" id="645617"/>
    <lineage>
        <taxon>Bacteria</taxon>
        <taxon>Pseudomonadati</taxon>
        <taxon>Pseudomonadota</taxon>
        <taxon>Alphaproteobacteria</taxon>
        <taxon>Sphingomonadales</taxon>
        <taxon>Sphingomonadaceae</taxon>
        <taxon>Hephaestia</taxon>
    </lineage>
</organism>
<dbReference type="SUPFAM" id="SSF48452">
    <property type="entry name" value="TPR-like"/>
    <property type="match status" value="1"/>
</dbReference>
<gene>
    <name evidence="1" type="ORF">DFR49_4364</name>
</gene>
<evidence type="ECO:0000313" key="2">
    <source>
        <dbReference type="Proteomes" id="UP000266568"/>
    </source>
</evidence>
<dbReference type="Gene3D" id="1.25.40.10">
    <property type="entry name" value="Tetratricopeptide repeat domain"/>
    <property type="match status" value="1"/>
</dbReference>
<dbReference type="Proteomes" id="UP000266568">
    <property type="component" value="Unassembled WGS sequence"/>
</dbReference>
<dbReference type="Gene3D" id="2.60.120.260">
    <property type="entry name" value="Galactose-binding domain-like"/>
    <property type="match status" value="1"/>
</dbReference>
<reference evidence="1 2" key="1">
    <citation type="submission" date="2018-08" db="EMBL/GenBank/DDBJ databases">
        <title>Genomic Encyclopedia of Type Strains, Phase IV (KMG-IV): sequencing the most valuable type-strain genomes for metagenomic binning, comparative biology and taxonomic classification.</title>
        <authorList>
            <person name="Goeker M."/>
        </authorList>
    </citation>
    <scope>NUCLEOTIDE SEQUENCE [LARGE SCALE GENOMIC DNA]</scope>
    <source>
        <strain evidence="1 2">DSM 25527</strain>
    </source>
</reference>
<comment type="caution">
    <text evidence="1">The sequence shown here is derived from an EMBL/GenBank/DDBJ whole genome shotgun (WGS) entry which is preliminary data.</text>
</comment>